<reference evidence="2" key="2">
    <citation type="submission" date="2025-09" db="UniProtKB">
        <authorList>
            <consortium name="Ensembl"/>
        </authorList>
    </citation>
    <scope>IDENTIFICATION</scope>
</reference>
<protein>
    <recommendedName>
        <fullName evidence="4">Coiled-coil domain containing 171</fullName>
    </recommendedName>
</protein>
<evidence type="ECO:0000313" key="2">
    <source>
        <dbReference type="Ensembl" id="ENSNBRP00000031984.1"/>
    </source>
</evidence>
<name>A0A3Q4NBT8_NEOBR</name>
<dbReference type="GeneTree" id="ENSGT00940000167699"/>
<dbReference type="Bgee" id="ENSNBRG00000024285">
    <property type="expression patterns" value="Expressed in zone of skin and 4 other cell types or tissues"/>
</dbReference>
<dbReference type="Proteomes" id="UP000261580">
    <property type="component" value="Unassembled WGS sequence"/>
</dbReference>
<feature type="coiled-coil region" evidence="1">
    <location>
        <begin position="61"/>
        <end position="98"/>
    </location>
</feature>
<proteinExistence type="predicted"/>
<dbReference type="PANTHER" id="PTHR37476">
    <property type="entry name" value="COILED-COIL DOMAIN-CONTAINING PROTEIN 171"/>
    <property type="match status" value="1"/>
</dbReference>
<dbReference type="Ensembl" id="ENSNBRT00000032792.1">
    <property type="protein sequence ID" value="ENSNBRP00000031984.1"/>
    <property type="gene ID" value="ENSNBRG00000024285.1"/>
</dbReference>
<dbReference type="AlphaFoldDB" id="A0A3Q4NBT8"/>
<accession>A0A3Q4NBT8</accession>
<dbReference type="PANTHER" id="PTHR37476:SF1">
    <property type="entry name" value="COILED-COIL DOMAIN-CONTAINING PROTEIN 171"/>
    <property type="match status" value="1"/>
</dbReference>
<keyword evidence="3" id="KW-1185">Reference proteome</keyword>
<feature type="coiled-coil region" evidence="1">
    <location>
        <begin position="273"/>
        <end position="370"/>
    </location>
</feature>
<sequence length="533" mass="60772">MLTPPRFVPALPLSLRGLLSRSRKESSSFFLACALLGGALRHAHHRLCGLSEQKKFLCRQLAEREQLEEEVRRLVDALEGEKDQEKEEEKKRERTRRATKRWRRTVCAVLAVRRWCSLARNTTVLLRLERGGGAPAVCVCGGADTATQKAHTDCAALLCVTDVVQQLREQRKYCVSECQCNDKLPDSHRCCGAVKNSSAHDSVEICPTLLVSVLQQHFLVFSQRLHSTEVERRSLRLEVANLRKGLRKETNRMVRQNTHTHTYERFQSVCVELRQALSREQEAQMLIQEQSNQLHTLQRRVDENAAEQAETQRTLRQTTQVLSEARQEVNRKERSLRILGKHLSGIQKGKKQVEERLQRAEEELRDAIVETMQCALQFRDSLVQSQHSLKTKPRPLLLPHENLELSGAESIMGAPEATACQSFLSAVSQLCHTCSSRIDWLEQEVSAHRSHVTALRSELQDACLRDNLAFISSGMQRHNRIAGFNRFDSCHSDLQLHLRLLISAFPRKLHTNTMSPVTVRICEVKIFPLGTKT</sequence>
<reference evidence="2" key="1">
    <citation type="submission" date="2025-08" db="UniProtKB">
        <authorList>
            <consortium name="Ensembl"/>
        </authorList>
    </citation>
    <scope>IDENTIFICATION</scope>
</reference>
<organism evidence="2 3">
    <name type="scientific">Neolamprologus brichardi</name>
    <name type="common">Fairy cichlid</name>
    <name type="synonym">Lamprologus brichardi</name>
    <dbReference type="NCBI Taxonomy" id="32507"/>
    <lineage>
        <taxon>Eukaryota</taxon>
        <taxon>Metazoa</taxon>
        <taxon>Chordata</taxon>
        <taxon>Craniata</taxon>
        <taxon>Vertebrata</taxon>
        <taxon>Euteleostomi</taxon>
        <taxon>Actinopterygii</taxon>
        <taxon>Neopterygii</taxon>
        <taxon>Teleostei</taxon>
        <taxon>Neoteleostei</taxon>
        <taxon>Acanthomorphata</taxon>
        <taxon>Ovalentaria</taxon>
        <taxon>Cichlomorphae</taxon>
        <taxon>Cichliformes</taxon>
        <taxon>Cichlidae</taxon>
        <taxon>African cichlids</taxon>
        <taxon>Pseudocrenilabrinae</taxon>
        <taxon>Lamprologini</taxon>
        <taxon>Neolamprologus</taxon>
    </lineage>
</organism>
<evidence type="ECO:0000256" key="1">
    <source>
        <dbReference type="SAM" id="Coils"/>
    </source>
</evidence>
<evidence type="ECO:0008006" key="4">
    <source>
        <dbReference type="Google" id="ProtNLM"/>
    </source>
</evidence>
<keyword evidence="1" id="KW-0175">Coiled coil</keyword>
<evidence type="ECO:0000313" key="3">
    <source>
        <dbReference type="Proteomes" id="UP000261580"/>
    </source>
</evidence>